<reference evidence="3 4" key="1">
    <citation type="submission" date="2024-03" db="EMBL/GenBank/DDBJ databases">
        <title>Draft genome sequence of Pseudonocardia nematodicida JCM 31783.</title>
        <authorList>
            <person name="Butdee W."/>
            <person name="Duangmal K."/>
        </authorList>
    </citation>
    <scope>NUCLEOTIDE SEQUENCE [LARGE SCALE GENOMIC DNA]</scope>
    <source>
        <strain evidence="3 4">JCM 31783</strain>
    </source>
</reference>
<evidence type="ECO:0000313" key="3">
    <source>
        <dbReference type="EMBL" id="MEQ3551271.1"/>
    </source>
</evidence>
<evidence type="ECO:0000313" key="4">
    <source>
        <dbReference type="Proteomes" id="UP001494902"/>
    </source>
</evidence>
<evidence type="ECO:0000256" key="2">
    <source>
        <dbReference type="SAM" id="Phobius"/>
    </source>
</evidence>
<dbReference type="Proteomes" id="UP001494902">
    <property type="component" value="Unassembled WGS sequence"/>
</dbReference>
<feature type="compositionally biased region" description="Acidic residues" evidence="1">
    <location>
        <begin position="394"/>
        <end position="428"/>
    </location>
</feature>
<name>A0ABV1KAU6_9PSEU</name>
<dbReference type="RefSeq" id="WP_349298335.1">
    <property type="nucleotide sequence ID" value="NZ_JBEDNQ010000004.1"/>
</dbReference>
<accession>A0ABV1KAU6</accession>
<feature type="region of interest" description="Disordered" evidence="1">
    <location>
        <begin position="1"/>
        <end position="509"/>
    </location>
</feature>
<sequence>MSRPTGGVQPSVRPLPEEAVDDDRSGPADTYRDPGPATGPGPRTAGPSGTTGAAVPGAATPRPRVPWISGAVRRPDARPAPHGEDGGDAGSGNGSASGGANGSDSGDRNGAPPEGRAVRRSRRADETDGGSTWLQQEIARRVADRAGESGRHARVEPAQGGERPPASPAGVPSEADAAPGPGDPDTATPVAPHDPAPHDPAPDGTAAPAPDGTAAPAPDGSAADGDAWRRHRPRLRAAGPRPRSTLLPDPYAPDGVRPTDDTGGWPAGQGKQWPPAAGSSGLPRRVPGATSSWSQGWAPNRTALFAGRAEAPAEAPVAPEHTPEPPPETAPVRTGRPGGEDLGTAGAGEPPAGVATPAAPSPGSLPAAAPAPGTGTDRGQREHAGFPGISDPDGILDDLDDLDEDLDGRDDLDERDDFEDLDSDDLDPDDLRGPAVERTEVIWRAPGLDVPVAPAPTPDPAADPTASSPELVVPGPEPYTGARPRRFAAAATDAPAPDPGTAGEDEAGGRVRIVLSERRSTAHSSRGLSDVQDPGTVGTVLRNSLVRSQLLLSLRVGMVALIGLGLLPALFMAFPVLGGIAVLGIRLPWLLLGLLVYPFLLGLGWWFVTSAESVEQEFADDVADR</sequence>
<feature type="compositionally biased region" description="Low complexity" evidence="1">
    <location>
        <begin position="487"/>
        <end position="502"/>
    </location>
</feature>
<feature type="compositionally biased region" description="Low complexity" evidence="1">
    <location>
        <begin position="309"/>
        <end position="320"/>
    </location>
</feature>
<comment type="caution">
    <text evidence="3">The sequence shown here is derived from an EMBL/GenBank/DDBJ whole genome shotgun (WGS) entry which is preliminary data.</text>
</comment>
<dbReference type="EMBL" id="JBEDNQ010000004">
    <property type="protein sequence ID" value="MEQ3551271.1"/>
    <property type="molecule type" value="Genomic_DNA"/>
</dbReference>
<protein>
    <submittedName>
        <fullName evidence="3">Uncharacterized protein</fullName>
    </submittedName>
</protein>
<feature type="compositionally biased region" description="Low complexity" evidence="1">
    <location>
        <begin position="183"/>
        <end position="193"/>
    </location>
</feature>
<keyword evidence="4" id="KW-1185">Reference proteome</keyword>
<organism evidence="3 4">
    <name type="scientific">Pseudonocardia nematodicida</name>
    <dbReference type="NCBI Taxonomy" id="1206997"/>
    <lineage>
        <taxon>Bacteria</taxon>
        <taxon>Bacillati</taxon>
        <taxon>Actinomycetota</taxon>
        <taxon>Actinomycetes</taxon>
        <taxon>Pseudonocardiales</taxon>
        <taxon>Pseudonocardiaceae</taxon>
        <taxon>Pseudonocardia</taxon>
    </lineage>
</organism>
<feature type="compositionally biased region" description="Basic and acidic residues" evidence="1">
    <location>
        <begin position="429"/>
        <end position="441"/>
    </location>
</feature>
<feature type="compositionally biased region" description="Basic and acidic residues" evidence="1">
    <location>
        <begin position="73"/>
        <end position="85"/>
    </location>
</feature>
<feature type="compositionally biased region" description="Low complexity" evidence="1">
    <location>
        <begin position="202"/>
        <end position="225"/>
    </location>
</feature>
<gene>
    <name evidence="3" type="ORF">WIS52_12390</name>
</gene>
<keyword evidence="2" id="KW-0472">Membrane</keyword>
<evidence type="ECO:0000256" key="1">
    <source>
        <dbReference type="SAM" id="MobiDB-lite"/>
    </source>
</evidence>
<feature type="compositionally biased region" description="Low complexity" evidence="1">
    <location>
        <begin position="355"/>
        <end position="375"/>
    </location>
</feature>
<feature type="compositionally biased region" description="Basic and acidic residues" evidence="1">
    <location>
        <begin position="138"/>
        <end position="155"/>
    </location>
</feature>
<feature type="compositionally biased region" description="Low complexity" evidence="1">
    <location>
        <begin position="34"/>
        <end position="66"/>
    </location>
</feature>
<proteinExistence type="predicted"/>
<keyword evidence="2" id="KW-0812">Transmembrane</keyword>
<feature type="transmembrane region" description="Helical" evidence="2">
    <location>
        <begin position="589"/>
        <end position="608"/>
    </location>
</feature>
<feature type="transmembrane region" description="Helical" evidence="2">
    <location>
        <begin position="552"/>
        <end position="577"/>
    </location>
</feature>
<feature type="compositionally biased region" description="Basic and acidic residues" evidence="1">
    <location>
        <begin position="22"/>
        <end position="32"/>
    </location>
</feature>
<feature type="compositionally biased region" description="Gly residues" evidence="1">
    <location>
        <begin position="88"/>
        <end position="101"/>
    </location>
</feature>
<keyword evidence="2" id="KW-1133">Transmembrane helix</keyword>